<dbReference type="KEGG" id="ppi:YSA_00625"/>
<dbReference type="GO" id="GO:0016740">
    <property type="term" value="F:transferase activity"/>
    <property type="evidence" value="ECO:0007669"/>
    <property type="project" value="UniProtKB-KW"/>
</dbReference>
<dbReference type="EMBL" id="CP003588">
    <property type="protein sequence ID" value="AFK67110.1"/>
    <property type="molecule type" value="Genomic_DNA"/>
</dbReference>
<evidence type="ECO:0000313" key="2">
    <source>
        <dbReference type="Proteomes" id="UP000005268"/>
    </source>
</evidence>
<dbReference type="AlphaFoldDB" id="I3UNN9"/>
<protein>
    <submittedName>
        <fullName evidence="1">GCN5-related N-acetyltransferase</fullName>
    </submittedName>
</protein>
<evidence type="ECO:0000313" key="1">
    <source>
        <dbReference type="EMBL" id="AFK67110.1"/>
    </source>
</evidence>
<sequence>MLGFRTVGVYEKHTSLEGRGLDCALVEQVFPSNQPGPDDEATAA</sequence>
<gene>
    <name evidence="1" type="ORF">YSA_00625</name>
</gene>
<proteinExistence type="predicted"/>
<organism evidence="1 2">
    <name type="scientific">Pseudomonas putida ND6</name>
    <dbReference type="NCBI Taxonomy" id="231023"/>
    <lineage>
        <taxon>Bacteria</taxon>
        <taxon>Pseudomonadati</taxon>
        <taxon>Pseudomonadota</taxon>
        <taxon>Gammaproteobacteria</taxon>
        <taxon>Pseudomonadales</taxon>
        <taxon>Pseudomonadaceae</taxon>
        <taxon>Pseudomonas</taxon>
    </lineage>
</organism>
<dbReference type="Proteomes" id="UP000005268">
    <property type="component" value="Chromosome"/>
</dbReference>
<accession>I3UNN9</accession>
<name>I3UNN9_PSEPU</name>
<keyword evidence="1" id="KW-0808">Transferase</keyword>
<reference evidence="1 2" key="1">
    <citation type="journal article" date="2012" name="J. Bacteriol.">
        <title>Complete Genome Sequence of the Naphthalene-Degrading Pseudomonas putida Strain ND6.</title>
        <authorList>
            <person name="Li S."/>
            <person name="Zhao H."/>
            <person name="Li Y."/>
            <person name="Niu S."/>
            <person name="Cai B."/>
        </authorList>
    </citation>
    <scope>NUCLEOTIDE SEQUENCE [LARGE SCALE GENOMIC DNA]</scope>
    <source>
        <strain evidence="1 2">ND6</strain>
    </source>
</reference>
<dbReference type="HOGENOM" id="CLU_3220904_0_0_6"/>